<reference evidence="2" key="1">
    <citation type="submission" date="2016-10" db="EMBL/GenBank/DDBJ databases">
        <authorList>
            <person name="Varghese N."/>
        </authorList>
    </citation>
    <scope>NUCLEOTIDE SEQUENCE [LARGE SCALE GENOMIC DNA]</scope>
    <source>
        <strain evidence="2">92MFCol6.1</strain>
    </source>
</reference>
<gene>
    <name evidence="1" type="ORF">SAMN04488690_1806</name>
</gene>
<dbReference type="Proteomes" id="UP000191133">
    <property type="component" value="Unassembled WGS sequence"/>
</dbReference>
<dbReference type="SMART" id="SM00671">
    <property type="entry name" value="SEL1"/>
    <property type="match status" value="2"/>
</dbReference>
<dbReference type="EMBL" id="FWEU01000002">
    <property type="protein sequence ID" value="SLM24087.1"/>
    <property type="molecule type" value="Genomic_DNA"/>
</dbReference>
<evidence type="ECO:0000313" key="1">
    <source>
        <dbReference type="EMBL" id="SLM24087.1"/>
    </source>
</evidence>
<dbReference type="InterPro" id="IPR011990">
    <property type="entry name" value="TPR-like_helical_dom_sf"/>
</dbReference>
<protein>
    <submittedName>
        <fullName evidence="1">Sel1 repeat-containing protein</fullName>
    </submittedName>
</protein>
<dbReference type="SUPFAM" id="SSF81901">
    <property type="entry name" value="HCP-like"/>
    <property type="match status" value="2"/>
</dbReference>
<dbReference type="InterPro" id="IPR050767">
    <property type="entry name" value="Sel1_AlgK"/>
</dbReference>
<dbReference type="PROSITE" id="PS51257">
    <property type="entry name" value="PROKAR_LIPOPROTEIN"/>
    <property type="match status" value="1"/>
</dbReference>
<accession>A0A1W1GXL3</accession>
<dbReference type="Gene3D" id="1.25.40.10">
    <property type="entry name" value="Tetratricopeptide repeat domain"/>
    <property type="match status" value="1"/>
</dbReference>
<dbReference type="PANTHER" id="PTHR11102:SF160">
    <property type="entry name" value="ERAD-ASSOCIATED E3 UBIQUITIN-PROTEIN LIGASE COMPONENT HRD3"/>
    <property type="match status" value="1"/>
</dbReference>
<sequence>MKRAMEMQHRNGRNAALAALICLGLAACQTLPPPSLLPPAQQQSLEQRGTDGSFEGAFDTAETFERFNDPRAIAYYERAAAVTPWTFHNTKAEKALGRIWISGTLQYADSPHINPAPVLRASWRRGERAYLAAAYHGNPYAFYELAKAYRQRGDAQQALRWDLRGMIYQRYPSSSSRLPDAVAAQGDSVHPLVAQIQRRAERGDAEAQVDLGALLEKGVGLPRDPARALQLYQRAGEKGNVFGQYFAGLLLGRSAPGVEKNPDAAAAWFAKAEAQQFYMAAPSYWKKAVEPPFFSFSE</sequence>
<dbReference type="PANTHER" id="PTHR11102">
    <property type="entry name" value="SEL-1-LIKE PROTEIN"/>
    <property type="match status" value="1"/>
</dbReference>
<organism evidence="1 2">
    <name type="scientific">Stenotrophomonas indicatrix</name>
    <dbReference type="NCBI Taxonomy" id="2045451"/>
    <lineage>
        <taxon>Bacteria</taxon>
        <taxon>Pseudomonadati</taxon>
        <taxon>Pseudomonadota</taxon>
        <taxon>Gammaproteobacteria</taxon>
        <taxon>Lysobacterales</taxon>
        <taxon>Lysobacteraceae</taxon>
        <taxon>Stenotrophomonas</taxon>
    </lineage>
</organism>
<name>A0A1W1GXL3_9GAMM</name>
<evidence type="ECO:0000313" key="2">
    <source>
        <dbReference type="Proteomes" id="UP000191133"/>
    </source>
</evidence>
<dbReference type="Pfam" id="PF08238">
    <property type="entry name" value="Sel1"/>
    <property type="match status" value="3"/>
</dbReference>
<dbReference type="AlphaFoldDB" id="A0A1W1GXL3"/>
<proteinExistence type="predicted"/>
<dbReference type="InterPro" id="IPR006597">
    <property type="entry name" value="Sel1-like"/>
</dbReference>